<comment type="subcellular location">
    <subcellularLocation>
        <location evidence="1">Cytoplasm</location>
        <location evidence="1">Cytoskeleton</location>
    </subcellularLocation>
</comment>
<evidence type="ECO:0000259" key="13">
    <source>
        <dbReference type="PROSITE" id="PS50067"/>
    </source>
</evidence>
<feature type="domain" description="Kinesin motor" evidence="13">
    <location>
        <begin position="3"/>
        <end position="364"/>
    </location>
</feature>
<protein>
    <recommendedName>
        <fullName evidence="10">Kinesin-like protein</fullName>
    </recommendedName>
</protein>
<dbReference type="PANTHER" id="PTHR47970">
    <property type="entry name" value="KINESIN-LIKE PROTEIN KIF11"/>
    <property type="match status" value="1"/>
</dbReference>
<dbReference type="PRINTS" id="PR00380">
    <property type="entry name" value="KINESINHEAVY"/>
</dbReference>
<feature type="coiled-coil region" evidence="11">
    <location>
        <begin position="673"/>
        <end position="700"/>
    </location>
</feature>
<dbReference type="InParanoid" id="A5DQL7"/>
<keyword evidence="11" id="KW-0175">Coiled coil</keyword>
<keyword evidence="7" id="KW-0206">Cytoskeleton</keyword>
<dbReference type="Pfam" id="PF00225">
    <property type="entry name" value="Kinesin"/>
    <property type="match status" value="1"/>
</dbReference>
<dbReference type="InterPro" id="IPR036961">
    <property type="entry name" value="Kinesin_motor_dom_sf"/>
</dbReference>
<dbReference type="OrthoDB" id="3176171at2759"/>
<dbReference type="VEuPathDB" id="FungiDB:PGUG_05568"/>
<sequence>MSNIQVVVRCRGRNEREVKANSPVVVEMPVETYSVTNPTVTLCANSESPSHLSSSFSQIINSKTYSVDQVYGSQADQSMLFHQVALPLFHDFVAGYNTTVLAYGQTGTGKTYTMCGDLTHEKHGSSVRLSEEAGIVPRVLTELFTALDANNSDYSVRCSFMELYNEEIKDLLGADSGNSKLRIFDSTQKRVVGPSSGIVVQNLIEQVVTSARQAVDLLEKGHKKRTTASTRMNDVSSRSHSIFTIYLYRMDVEKNEMVRISKMNLVDLAGSENIHKSGAVNQRAKEAGSINQSLLTLGRVINCLSDKSGPLSHIPYRESKLTRLLQDSLGGNTKTTLITTISPARIDLDETTSTLEYASKAKSIQNKPQSGDSIDYLAKKILIRDMSNTLRKLQDDLIATRKKNGIWMDETTYNEFVNETESLKTQLRESKALITGLNLKLEKTKQENTALETKALDNEREKHEMGSLVRESQSKQRDLEADVASRSATIMSMSQKMSELENNYTRASNFLKTTVSEKINEALTTIAGISSELSNSNDVKYLQQVQNKVAASLNGFKISLYQVSEKLNSQFEHALKVLPGVLEPLGEQVSQQHTLREACERKVEHQIDEVRSSNSNFEKYVTEEHLKAIETALSDSIKERITNNLSAMQNTITTEIATMLNKTFTQQQGELPRLLTEDTVSKVQAEKQELQKQATSWLARSSHLHISVVDELQSYGKSSKESLELMEHSIDSASKTIGETIHQKLNPQLELLKDSINKENTASTIEELESAFGRINSKSKQVQKGLVDTTTTLHSIQEFEINLPSTSTAERVLQEVSPNRARHTLSSGSAVKRPAETSLQPLSKIPSLSRANSDNESVSKKRRTTTKLNMP</sequence>
<evidence type="ECO:0000313" key="15">
    <source>
        <dbReference type="Proteomes" id="UP000001997"/>
    </source>
</evidence>
<evidence type="ECO:0000256" key="4">
    <source>
        <dbReference type="ARBA" id="ARBA00022741"/>
    </source>
</evidence>
<dbReference type="SMART" id="SM00129">
    <property type="entry name" value="KISc"/>
    <property type="match status" value="1"/>
</dbReference>
<dbReference type="SUPFAM" id="SSF52540">
    <property type="entry name" value="P-loop containing nucleoside triphosphate hydrolases"/>
    <property type="match status" value="1"/>
</dbReference>
<dbReference type="GeneID" id="5124481"/>
<dbReference type="GO" id="GO:0005524">
    <property type="term" value="F:ATP binding"/>
    <property type="evidence" value="ECO:0007669"/>
    <property type="project" value="UniProtKB-UniRule"/>
</dbReference>
<comment type="similarity">
    <text evidence="8">Belongs to the TRAFAC class myosin-kinesin ATPase superfamily. Kinesin family. KIN-5/BimC subfamily.</text>
</comment>
<accession>A5DQL7</accession>
<dbReference type="PANTHER" id="PTHR47970:SF12">
    <property type="entry name" value="KINESIN FAMILY MEMBER 11"/>
    <property type="match status" value="1"/>
</dbReference>
<dbReference type="PROSITE" id="PS00411">
    <property type="entry name" value="KINESIN_MOTOR_1"/>
    <property type="match status" value="1"/>
</dbReference>
<organism evidence="14 15">
    <name type="scientific">Meyerozyma guilliermondii (strain ATCC 6260 / CBS 566 / DSM 6381 / JCM 1539 / NBRC 10279 / NRRL Y-324)</name>
    <name type="common">Yeast</name>
    <name type="synonym">Candida guilliermondii</name>
    <dbReference type="NCBI Taxonomy" id="294746"/>
    <lineage>
        <taxon>Eukaryota</taxon>
        <taxon>Fungi</taxon>
        <taxon>Dikarya</taxon>
        <taxon>Ascomycota</taxon>
        <taxon>Saccharomycotina</taxon>
        <taxon>Pichiomycetes</taxon>
        <taxon>Debaryomycetaceae</taxon>
        <taxon>Meyerozyma</taxon>
    </lineage>
</organism>
<keyword evidence="5 9" id="KW-0067">ATP-binding</keyword>
<proteinExistence type="inferred from homology"/>
<dbReference type="Gene3D" id="3.40.850.10">
    <property type="entry name" value="Kinesin motor domain"/>
    <property type="match status" value="1"/>
</dbReference>
<dbReference type="AlphaFoldDB" id="A5DQL7"/>
<dbReference type="HOGENOM" id="CLU_001485_33_3_1"/>
<dbReference type="PROSITE" id="PS50067">
    <property type="entry name" value="KINESIN_MOTOR_2"/>
    <property type="match status" value="1"/>
</dbReference>
<keyword evidence="2" id="KW-0963">Cytoplasm</keyword>
<dbReference type="GO" id="GO:0072686">
    <property type="term" value="C:mitotic spindle"/>
    <property type="evidence" value="ECO:0007669"/>
    <property type="project" value="TreeGrafter"/>
</dbReference>
<evidence type="ECO:0000256" key="6">
    <source>
        <dbReference type="ARBA" id="ARBA00023175"/>
    </source>
</evidence>
<dbReference type="GO" id="GO:0000073">
    <property type="term" value="P:initial mitotic spindle pole body separation"/>
    <property type="evidence" value="ECO:0007669"/>
    <property type="project" value="TreeGrafter"/>
</dbReference>
<dbReference type="FunFam" id="3.40.850.10:FF:000019">
    <property type="entry name" value="Kinesin-like protein KIN-5D"/>
    <property type="match status" value="1"/>
</dbReference>
<keyword evidence="6 9" id="KW-0505">Motor protein</keyword>
<dbReference type="STRING" id="294746.A5DQL7"/>
<name>A5DQL7_PICGU</name>
<evidence type="ECO:0000256" key="2">
    <source>
        <dbReference type="ARBA" id="ARBA00022490"/>
    </source>
</evidence>
<evidence type="ECO:0000256" key="12">
    <source>
        <dbReference type="SAM" id="MobiDB-lite"/>
    </source>
</evidence>
<evidence type="ECO:0000256" key="7">
    <source>
        <dbReference type="ARBA" id="ARBA00023212"/>
    </source>
</evidence>
<dbReference type="Proteomes" id="UP000001997">
    <property type="component" value="Unassembled WGS sequence"/>
</dbReference>
<dbReference type="InterPro" id="IPR027417">
    <property type="entry name" value="P-loop_NTPase"/>
</dbReference>
<dbReference type="GO" id="GO:0008017">
    <property type="term" value="F:microtubule binding"/>
    <property type="evidence" value="ECO:0007669"/>
    <property type="project" value="InterPro"/>
</dbReference>
<dbReference type="GO" id="GO:0005634">
    <property type="term" value="C:nucleus"/>
    <property type="evidence" value="ECO:0007669"/>
    <property type="project" value="TreeGrafter"/>
</dbReference>
<evidence type="ECO:0000256" key="9">
    <source>
        <dbReference type="PROSITE-ProRule" id="PRU00283"/>
    </source>
</evidence>
<dbReference type="InterPro" id="IPR001752">
    <property type="entry name" value="Kinesin_motor_dom"/>
</dbReference>
<evidence type="ECO:0000256" key="8">
    <source>
        <dbReference type="ARBA" id="ARBA00034704"/>
    </source>
</evidence>
<keyword evidence="15" id="KW-1185">Reference proteome</keyword>
<dbReference type="InterPro" id="IPR047149">
    <property type="entry name" value="KIF11-like"/>
</dbReference>
<feature type="region of interest" description="Disordered" evidence="12">
    <location>
        <begin position="818"/>
        <end position="871"/>
    </location>
</feature>
<gene>
    <name evidence="14" type="ORF">PGUG_05568</name>
</gene>
<dbReference type="FunCoup" id="A5DQL7">
    <property type="interactions" value="110"/>
</dbReference>
<keyword evidence="4 9" id="KW-0547">Nucleotide-binding</keyword>
<feature type="region of interest" description="Disordered" evidence="12">
    <location>
        <begin position="459"/>
        <end position="480"/>
    </location>
</feature>
<dbReference type="GO" id="GO:0007018">
    <property type="term" value="P:microtubule-based movement"/>
    <property type="evidence" value="ECO:0007669"/>
    <property type="project" value="InterPro"/>
</dbReference>
<feature type="binding site" evidence="9">
    <location>
        <begin position="104"/>
        <end position="111"/>
    </location>
    <ligand>
        <name>ATP</name>
        <dbReference type="ChEBI" id="CHEBI:30616"/>
    </ligand>
</feature>
<evidence type="ECO:0000256" key="5">
    <source>
        <dbReference type="ARBA" id="ARBA00022840"/>
    </source>
</evidence>
<dbReference type="RefSeq" id="XP_001482548.2">
    <property type="nucleotide sequence ID" value="XM_001482498.1"/>
</dbReference>
<evidence type="ECO:0000256" key="11">
    <source>
        <dbReference type="SAM" id="Coils"/>
    </source>
</evidence>
<dbReference type="EMBL" id="CH408161">
    <property type="protein sequence ID" value="EDK41470.2"/>
    <property type="molecule type" value="Genomic_DNA"/>
</dbReference>
<evidence type="ECO:0000256" key="3">
    <source>
        <dbReference type="ARBA" id="ARBA00022701"/>
    </source>
</evidence>
<dbReference type="GO" id="GO:0008574">
    <property type="term" value="F:plus-end-directed microtubule motor activity"/>
    <property type="evidence" value="ECO:0007669"/>
    <property type="project" value="TreeGrafter"/>
</dbReference>
<reference evidence="14 15" key="1">
    <citation type="journal article" date="2009" name="Nature">
        <title>Evolution of pathogenicity and sexual reproduction in eight Candida genomes.</title>
        <authorList>
            <person name="Butler G."/>
            <person name="Rasmussen M.D."/>
            <person name="Lin M.F."/>
            <person name="Santos M.A."/>
            <person name="Sakthikumar S."/>
            <person name="Munro C.A."/>
            <person name="Rheinbay E."/>
            <person name="Grabherr M."/>
            <person name="Forche A."/>
            <person name="Reedy J.L."/>
            <person name="Agrafioti I."/>
            <person name="Arnaud M.B."/>
            <person name="Bates S."/>
            <person name="Brown A.J."/>
            <person name="Brunke S."/>
            <person name="Costanzo M.C."/>
            <person name="Fitzpatrick D.A."/>
            <person name="de Groot P.W."/>
            <person name="Harris D."/>
            <person name="Hoyer L.L."/>
            <person name="Hube B."/>
            <person name="Klis F.M."/>
            <person name="Kodira C."/>
            <person name="Lennard N."/>
            <person name="Logue M.E."/>
            <person name="Martin R."/>
            <person name="Neiman A.M."/>
            <person name="Nikolaou E."/>
            <person name="Quail M.A."/>
            <person name="Quinn J."/>
            <person name="Santos M.C."/>
            <person name="Schmitzberger F.F."/>
            <person name="Sherlock G."/>
            <person name="Shah P."/>
            <person name="Silverstein K.A."/>
            <person name="Skrzypek M.S."/>
            <person name="Soll D."/>
            <person name="Staggs R."/>
            <person name="Stansfield I."/>
            <person name="Stumpf M.P."/>
            <person name="Sudbery P.E."/>
            <person name="Srikantha T."/>
            <person name="Zeng Q."/>
            <person name="Berman J."/>
            <person name="Berriman M."/>
            <person name="Heitman J."/>
            <person name="Gow N.A."/>
            <person name="Lorenz M.C."/>
            <person name="Birren B.W."/>
            <person name="Kellis M."/>
            <person name="Cuomo C.A."/>
        </authorList>
    </citation>
    <scope>NUCLEOTIDE SEQUENCE [LARGE SCALE GENOMIC DNA]</scope>
    <source>
        <strain evidence="15">ATCC 6260 / CBS 566 / DSM 6381 / JCM 1539 / NBRC 10279 / NRRL Y-324</strain>
    </source>
</reference>
<dbReference type="InterPro" id="IPR019821">
    <property type="entry name" value="Kinesin_motor_CS"/>
</dbReference>
<evidence type="ECO:0000256" key="10">
    <source>
        <dbReference type="RuleBase" id="RU000394"/>
    </source>
</evidence>
<keyword evidence="3 10" id="KW-0493">Microtubule</keyword>
<evidence type="ECO:0000256" key="1">
    <source>
        <dbReference type="ARBA" id="ARBA00004245"/>
    </source>
</evidence>
<dbReference type="GO" id="GO:0005876">
    <property type="term" value="C:spindle microtubule"/>
    <property type="evidence" value="ECO:0007669"/>
    <property type="project" value="TreeGrafter"/>
</dbReference>
<evidence type="ECO:0000313" key="14">
    <source>
        <dbReference type="EMBL" id="EDK41470.2"/>
    </source>
</evidence>
<dbReference type="eggNOG" id="KOG0243">
    <property type="taxonomic scope" value="Eukaryota"/>
</dbReference>
<dbReference type="KEGG" id="pgu:PGUG_05568"/>